<dbReference type="STRING" id="315749.Bcer98_2398"/>
<dbReference type="HOGENOM" id="CLU_215665_0_0_9"/>
<reference evidence="2 3" key="1">
    <citation type="journal article" date="2008" name="Chem. Biol. Interact.">
        <title>Extending the Bacillus cereus group genomics to putative food-borne pathogens of different toxicity.</title>
        <authorList>
            <person name="Lapidus A."/>
            <person name="Goltsman E."/>
            <person name="Auger S."/>
            <person name="Galleron N."/>
            <person name="Segurens B."/>
            <person name="Dossat C."/>
            <person name="Land M.L."/>
            <person name="Broussolle V."/>
            <person name="Brillard J."/>
            <person name="Guinebretiere M.H."/>
            <person name="Sanchis V."/>
            <person name="Nguen-The C."/>
            <person name="Lereclus D."/>
            <person name="Richardson P."/>
            <person name="Wincker P."/>
            <person name="Weissenbach J."/>
            <person name="Ehrlich S.D."/>
            <person name="Sorokin A."/>
        </authorList>
    </citation>
    <scope>NUCLEOTIDE SEQUENCE [LARGE SCALE GENOMIC DNA]</scope>
    <source>
        <strain evidence="3">DSM 22905 / CIP 110041 / 391-98 / NVH 391-98</strain>
    </source>
</reference>
<dbReference type="AlphaFoldDB" id="A7GR78"/>
<gene>
    <name evidence="2" type="ordered locus">Bcer98_2398</name>
</gene>
<sequence>MLYKLKYKEEIYMWFRFLMIGFFSATAILLMGYQVSEIFQAYSDMFFKKN</sequence>
<keyword evidence="1" id="KW-1133">Transmembrane helix</keyword>
<proteinExistence type="predicted"/>
<keyword evidence="3" id="KW-1185">Reference proteome</keyword>
<name>A7GR78_BACCN</name>
<organism evidence="2 3">
    <name type="scientific">Bacillus cytotoxicus (strain DSM 22905 / CIP 110041 / 391-98 / NVH 391-98)</name>
    <dbReference type="NCBI Taxonomy" id="315749"/>
    <lineage>
        <taxon>Bacteria</taxon>
        <taxon>Bacillati</taxon>
        <taxon>Bacillota</taxon>
        <taxon>Bacilli</taxon>
        <taxon>Bacillales</taxon>
        <taxon>Bacillaceae</taxon>
        <taxon>Bacillus</taxon>
        <taxon>Bacillus cereus group</taxon>
    </lineage>
</organism>
<feature type="transmembrane region" description="Helical" evidence="1">
    <location>
        <begin position="12"/>
        <end position="35"/>
    </location>
</feature>
<dbReference type="Proteomes" id="UP000002300">
    <property type="component" value="Chromosome"/>
</dbReference>
<dbReference type="EMBL" id="CP000764">
    <property type="protein sequence ID" value="ABS22636.1"/>
    <property type="molecule type" value="Genomic_DNA"/>
</dbReference>
<evidence type="ECO:0000313" key="2">
    <source>
        <dbReference type="EMBL" id="ABS22636.1"/>
    </source>
</evidence>
<evidence type="ECO:0000256" key="1">
    <source>
        <dbReference type="SAM" id="Phobius"/>
    </source>
</evidence>
<dbReference type="KEGG" id="bcy:Bcer98_2398"/>
<accession>A7GR78</accession>
<protein>
    <submittedName>
        <fullName evidence="2">Uncharacterized protein</fullName>
    </submittedName>
</protein>
<keyword evidence="1" id="KW-0472">Membrane</keyword>
<evidence type="ECO:0000313" key="3">
    <source>
        <dbReference type="Proteomes" id="UP000002300"/>
    </source>
</evidence>
<keyword evidence="1" id="KW-0812">Transmembrane</keyword>